<keyword evidence="2" id="KW-1185">Reference proteome</keyword>
<dbReference type="Proteomes" id="UP001148629">
    <property type="component" value="Unassembled WGS sequence"/>
</dbReference>
<organism evidence="1 2">
    <name type="scientific">Fusarium decemcellulare</name>
    <dbReference type="NCBI Taxonomy" id="57161"/>
    <lineage>
        <taxon>Eukaryota</taxon>
        <taxon>Fungi</taxon>
        <taxon>Dikarya</taxon>
        <taxon>Ascomycota</taxon>
        <taxon>Pezizomycotina</taxon>
        <taxon>Sordariomycetes</taxon>
        <taxon>Hypocreomycetidae</taxon>
        <taxon>Hypocreales</taxon>
        <taxon>Nectriaceae</taxon>
        <taxon>Fusarium</taxon>
        <taxon>Fusarium decemcellulare species complex</taxon>
    </lineage>
</organism>
<sequence length="385" mass="44772">MHVPRNPRQAVWICSIVSLSFFITLYYVYTAGYLQYNPHRVPTTNLVASNCHKRPGSHTHNRNDADNENKRLPLLLAELWKPLVHPLTDREFVTDKGERFEVPPDQLHWKKKLGQRVLLLDTDTRLDKMNENTMLHECPLYFPTLPGRTGGHLNHYIYAMIHGYDYRLVRAADYPDRHGTWVKPAIVKEALKTHDIVVSLDSDAVFTHLDLPLEWLMNLWDVTPATLVAMAVDLDWKGDYDPQGNLILNTGFVIAQASQRSQDMFERWEDCPRSIPGCDHWNFKWAHEQAAFSWYIRYEFNQTNDVKNIPCNHANGNEYAHNGKCECQGVFVSHNWKNKDKTPELLSRSIMTSLARRVHSQFKNDIDKLFIDASNETYPIENFVI</sequence>
<accession>A0ACC1SY95</accession>
<comment type="caution">
    <text evidence="1">The sequence shown here is derived from an EMBL/GenBank/DDBJ whole genome shotgun (WGS) entry which is preliminary data.</text>
</comment>
<name>A0ACC1SY95_9HYPO</name>
<evidence type="ECO:0000313" key="2">
    <source>
        <dbReference type="Proteomes" id="UP001148629"/>
    </source>
</evidence>
<protein>
    <submittedName>
        <fullName evidence="1">Uncharacterized protein</fullName>
    </submittedName>
</protein>
<gene>
    <name evidence="1" type="ORF">NM208_g766</name>
</gene>
<evidence type="ECO:0000313" key="1">
    <source>
        <dbReference type="EMBL" id="KAJ3548935.1"/>
    </source>
</evidence>
<reference evidence="1" key="1">
    <citation type="submission" date="2022-08" db="EMBL/GenBank/DDBJ databases">
        <title>Genome Sequence of Fusarium decemcellulare.</title>
        <authorList>
            <person name="Buettner E."/>
        </authorList>
    </citation>
    <scope>NUCLEOTIDE SEQUENCE</scope>
    <source>
        <strain evidence="1">Babe19</strain>
    </source>
</reference>
<dbReference type="EMBL" id="JANRMS010000035">
    <property type="protein sequence ID" value="KAJ3548935.1"/>
    <property type="molecule type" value="Genomic_DNA"/>
</dbReference>
<proteinExistence type="predicted"/>